<gene>
    <name evidence="2" type="ORF">S03H2_45720</name>
</gene>
<dbReference type="GO" id="GO:0034069">
    <property type="term" value="F:aminoglycoside N-acetyltransferase activity"/>
    <property type="evidence" value="ECO:0007669"/>
    <property type="project" value="TreeGrafter"/>
</dbReference>
<feature type="domain" description="N-acetyltransferase" evidence="1">
    <location>
        <begin position="1"/>
        <end position="116"/>
    </location>
</feature>
<dbReference type="AlphaFoldDB" id="X1HSV5"/>
<dbReference type="CDD" id="cd04301">
    <property type="entry name" value="NAT_SF"/>
    <property type="match status" value="1"/>
</dbReference>
<dbReference type="Gene3D" id="3.40.630.30">
    <property type="match status" value="1"/>
</dbReference>
<dbReference type="InterPro" id="IPR051554">
    <property type="entry name" value="Acetyltransferase_Eis"/>
</dbReference>
<dbReference type="PROSITE" id="PS51186">
    <property type="entry name" value="GNAT"/>
    <property type="match status" value="1"/>
</dbReference>
<comment type="caution">
    <text evidence="2">The sequence shown here is derived from an EMBL/GenBank/DDBJ whole genome shotgun (WGS) entry which is preliminary data.</text>
</comment>
<dbReference type="Pfam" id="PF13527">
    <property type="entry name" value="Acetyltransf_9"/>
    <property type="match status" value="1"/>
</dbReference>
<dbReference type="PANTHER" id="PTHR37817:SF1">
    <property type="entry name" value="N-ACETYLTRANSFERASE EIS"/>
    <property type="match status" value="1"/>
</dbReference>
<accession>X1HSV5</accession>
<dbReference type="GO" id="GO:0030649">
    <property type="term" value="P:aminoglycoside antibiotic catabolic process"/>
    <property type="evidence" value="ECO:0007669"/>
    <property type="project" value="TreeGrafter"/>
</dbReference>
<name>X1HSV5_9ZZZZ</name>
<reference evidence="2" key="1">
    <citation type="journal article" date="2014" name="Front. Microbiol.">
        <title>High frequency of phylogenetically diverse reductive dehalogenase-homologous genes in deep subseafloor sedimentary metagenomes.</title>
        <authorList>
            <person name="Kawai M."/>
            <person name="Futagami T."/>
            <person name="Toyoda A."/>
            <person name="Takaki Y."/>
            <person name="Nishi S."/>
            <person name="Hori S."/>
            <person name="Arai W."/>
            <person name="Tsubouchi T."/>
            <person name="Morono Y."/>
            <person name="Uchiyama I."/>
            <person name="Ito T."/>
            <person name="Fujiyama A."/>
            <person name="Inagaki F."/>
            <person name="Takami H."/>
        </authorList>
    </citation>
    <scope>NUCLEOTIDE SEQUENCE</scope>
    <source>
        <strain evidence="2">Expedition CK06-06</strain>
    </source>
</reference>
<evidence type="ECO:0000313" key="2">
    <source>
        <dbReference type="EMBL" id="GAH73251.1"/>
    </source>
</evidence>
<sequence>MDAETVVSPVEHWGFMIERRLHGEPIARAIIADRQMRIGCAHVRMGGIGGVWTKPEHRKQGHMRAVMDRAVEFMREEGFDLSLLFGITDFYPRWGYATMIPDQRLTIATENALRAASDLKVRAYRRGEMPKLDRIYNSLNALRTCS</sequence>
<dbReference type="InterPro" id="IPR000182">
    <property type="entry name" value="GNAT_dom"/>
</dbReference>
<dbReference type="PANTHER" id="PTHR37817">
    <property type="entry name" value="N-ACETYLTRANSFERASE EIS"/>
    <property type="match status" value="1"/>
</dbReference>
<dbReference type="EMBL" id="BARU01028664">
    <property type="protein sequence ID" value="GAH73251.1"/>
    <property type="molecule type" value="Genomic_DNA"/>
</dbReference>
<organism evidence="2">
    <name type="scientific">marine sediment metagenome</name>
    <dbReference type="NCBI Taxonomy" id="412755"/>
    <lineage>
        <taxon>unclassified sequences</taxon>
        <taxon>metagenomes</taxon>
        <taxon>ecological metagenomes</taxon>
    </lineage>
</organism>
<proteinExistence type="predicted"/>
<evidence type="ECO:0000259" key="1">
    <source>
        <dbReference type="PROSITE" id="PS51186"/>
    </source>
</evidence>
<feature type="non-terminal residue" evidence="2">
    <location>
        <position position="146"/>
    </location>
</feature>
<protein>
    <recommendedName>
        <fullName evidence="1">N-acetyltransferase domain-containing protein</fullName>
    </recommendedName>
</protein>
<dbReference type="SUPFAM" id="SSF55729">
    <property type="entry name" value="Acyl-CoA N-acyltransferases (Nat)"/>
    <property type="match status" value="1"/>
</dbReference>
<dbReference type="InterPro" id="IPR016181">
    <property type="entry name" value="Acyl_CoA_acyltransferase"/>
</dbReference>